<evidence type="ECO:0000313" key="4">
    <source>
        <dbReference type="Proteomes" id="UP000030689"/>
    </source>
</evidence>
<dbReference type="OrthoDB" id="1027017at2759"/>
<accession>V4KSX0</accession>
<evidence type="ECO:0000259" key="2">
    <source>
        <dbReference type="Pfam" id="PF02713"/>
    </source>
</evidence>
<dbReference type="PANTHER" id="PTHR31385">
    <property type="entry name" value="PUTATIVE (DUF220)-RELATED"/>
    <property type="match status" value="1"/>
</dbReference>
<gene>
    <name evidence="3" type="ORF">EUTSA_v10010034mg</name>
</gene>
<dbReference type="eggNOG" id="ENOG502QUTS">
    <property type="taxonomic scope" value="Eukaryota"/>
</dbReference>
<feature type="region of interest" description="Disordered" evidence="1">
    <location>
        <begin position="1"/>
        <end position="63"/>
    </location>
</feature>
<protein>
    <recommendedName>
        <fullName evidence="2">DUF220 domain-containing protein</fullName>
    </recommendedName>
</protein>
<dbReference type="OMA" id="WYINRIT"/>
<evidence type="ECO:0000313" key="3">
    <source>
        <dbReference type="EMBL" id="ESQ34424.1"/>
    </source>
</evidence>
<proteinExistence type="predicted"/>
<dbReference type="Pfam" id="PF02713">
    <property type="entry name" value="DUF220"/>
    <property type="match status" value="1"/>
</dbReference>
<organism evidence="3 4">
    <name type="scientific">Eutrema salsugineum</name>
    <name type="common">Saltwater cress</name>
    <name type="synonym">Sisymbrium salsugineum</name>
    <dbReference type="NCBI Taxonomy" id="72664"/>
    <lineage>
        <taxon>Eukaryota</taxon>
        <taxon>Viridiplantae</taxon>
        <taxon>Streptophyta</taxon>
        <taxon>Embryophyta</taxon>
        <taxon>Tracheophyta</taxon>
        <taxon>Spermatophyta</taxon>
        <taxon>Magnoliopsida</taxon>
        <taxon>eudicotyledons</taxon>
        <taxon>Gunneridae</taxon>
        <taxon>Pentapetalae</taxon>
        <taxon>rosids</taxon>
        <taxon>malvids</taxon>
        <taxon>Brassicales</taxon>
        <taxon>Brassicaceae</taxon>
        <taxon>Eutremeae</taxon>
        <taxon>Eutrema</taxon>
    </lineage>
</organism>
<dbReference type="PANTHER" id="PTHR31385:SF6">
    <property type="entry name" value="DUF220 DOMAIN-CONTAINING PROTEIN-RELATED"/>
    <property type="match status" value="1"/>
</dbReference>
<evidence type="ECO:0000256" key="1">
    <source>
        <dbReference type="SAM" id="MobiDB-lite"/>
    </source>
</evidence>
<dbReference type="EMBL" id="KI517683">
    <property type="protein sequence ID" value="ESQ34424.1"/>
    <property type="molecule type" value="Genomic_DNA"/>
</dbReference>
<dbReference type="STRING" id="72664.V4KSX0"/>
<dbReference type="Gramene" id="ESQ34424">
    <property type="protein sequence ID" value="ESQ34424"/>
    <property type="gene ID" value="EUTSA_v10010034mg"/>
</dbReference>
<reference evidence="3 4" key="1">
    <citation type="journal article" date="2013" name="Front. Plant Sci.">
        <title>The Reference Genome of the Halophytic Plant Eutrema salsugineum.</title>
        <authorList>
            <person name="Yang R."/>
            <person name="Jarvis D.E."/>
            <person name="Chen H."/>
            <person name="Beilstein M.A."/>
            <person name="Grimwood J."/>
            <person name="Jenkins J."/>
            <person name="Shu S."/>
            <person name="Prochnik S."/>
            <person name="Xin M."/>
            <person name="Ma C."/>
            <person name="Schmutz J."/>
            <person name="Wing R.A."/>
            <person name="Mitchell-Olds T."/>
            <person name="Schumaker K.S."/>
            <person name="Wang X."/>
        </authorList>
    </citation>
    <scope>NUCLEOTIDE SEQUENCE [LARGE SCALE GENOMIC DNA]</scope>
</reference>
<feature type="compositionally biased region" description="Basic and acidic residues" evidence="1">
    <location>
        <begin position="22"/>
        <end position="63"/>
    </location>
</feature>
<dbReference type="AlphaFoldDB" id="V4KSX0"/>
<keyword evidence="4" id="KW-1185">Reference proteome</keyword>
<dbReference type="KEGG" id="eus:EUTSA_v10010034mg"/>
<name>V4KSX0_EUTSA</name>
<dbReference type="Proteomes" id="UP000030689">
    <property type="component" value="Unassembled WGS sequence"/>
</dbReference>
<dbReference type="InterPro" id="IPR003863">
    <property type="entry name" value="DUF220"/>
</dbReference>
<feature type="domain" description="DUF220" evidence="2">
    <location>
        <begin position="157"/>
        <end position="229"/>
    </location>
</feature>
<sequence length="280" mass="33015">MGVFPGFGSWINDQNTQQPPKAESERSENVESKSMSKKDSNNAPTKEKKAYHDEKEEEKQDQLWHHAEKEHPWYDAPPKVKVTRKKGIYHMNIEFTAGMTPYGVYFLLTVPEHGPFFDEVKRRRLMENKSVKVLMDDGPRQISKVEKFVVWDFLWWSIPIPINLILDENRKELTTKYKKEKVMLMKVFEGNYKVEPIYADQERLCKHRLPKSLEEYKICSGGKGKLAAKVTMNQYFQPYFPFNLPPLSWYIRGITIKTSKNLLKAFQNMTTEFRKAQRNP</sequence>